<dbReference type="InterPro" id="IPR027434">
    <property type="entry name" value="Homing_endonucl"/>
</dbReference>
<proteinExistence type="predicted"/>
<keyword evidence="2" id="KW-0255">Endonuclease</keyword>
<dbReference type="Gene3D" id="3.10.28.10">
    <property type="entry name" value="Homing endonucleases"/>
    <property type="match status" value="2"/>
</dbReference>
<dbReference type="GO" id="GO:0004519">
    <property type="term" value="F:endonuclease activity"/>
    <property type="evidence" value="ECO:0007669"/>
    <property type="project" value="UniProtKB-KW"/>
</dbReference>
<dbReference type="SUPFAM" id="SSF55608">
    <property type="entry name" value="Homing endonucleases"/>
    <property type="match status" value="2"/>
</dbReference>
<reference evidence="2" key="1">
    <citation type="submission" date="2020-04" db="EMBL/GenBank/DDBJ databases">
        <title>Phylogenetics and mitogenome organisation in black corals (Anthozoa: Hexacorallia: Antipatharia): An order-wide survey inferred from complete mitochondrial genomes.</title>
        <authorList>
            <person name="Barrett N.J."/>
            <person name="Hogan R."/>
            <person name="Allcock L."/>
            <person name="Molodtsova T.N."/>
            <person name="Hopkins K.P."/>
            <person name="Wheeler A.J."/>
            <person name="Yesson C."/>
        </authorList>
    </citation>
    <scope>NUCLEOTIDE SEQUENCE</scope>
</reference>
<dbReference type="EMBL" id="MT318846">
    <property type="protein sequence ID" value="QJS34509.1"/>
    <property type="molecule type" value="Genomic_DNA"/>
</dbReference>
<gene>
    <name evidence="2" type="primary">HEG</name>
</gene>
<feature type="domain" description="Homing endonuclease LAGLIDADG" evidence="1">
    <location>
        <begin position="16"/>
        <end position="80"/>
    </location>
</feature>
<feature type="domain" description="Homing endonuclease LAGLIDADG" evidence="1">
    <location>
        <begin position="206"/>
        <end position="329"/>
    </location>
</feature>
<dbReference type="PANTHER" id="PTHR36181:SF2">
    <property type="entry name" value="INTRON-ENCODED ENDONUCLEASE AI3-RELATED"/>
    <property type="match status" value="1"/>
</dbReference>
<accession>A0A6M4RH26</accession>
<organism evidence="2">
    <name type="scientific">Leiopathes cf. glaberrima NB-2020</name>
    <dbReference type="NCBI Taxonomy" id="2733768"/>
    <lineage>
        <taxon>Eukaryota</taxon>
        <taxon>Metazoa</taxon>
        <taxon>Cnidaria</taxon>
        <taxon>Anthozoa</taxon>
        <taxon>Hexacorallia</taxon>
        <taxon>Antipatharia</taxon>
        <taxon>Antipathidae</taxon>
        <taxon>Leiopathes</taxon>
    </lineage>
</organism>
<dbReference type="Pfam" id="PF00961">
    <property type="entry name" value="LAGLIDADG_1"/>
    <property type="match status" value="2"/>
</dbReference>
<name>A0A6M4RH26_9CNID</name>
<sequence>MINSQNLKNSKGLQWLIGFIEAESAFYVSKRKSYGVEGFYVTFSIYQPLKKAQILYYIKRLFGCGHVRITKVDETESSLRTRWNDSRSILLKPELLGSSISTYYITNKKHLSCILSLLERSFCSTDEDLKGGFRTFKSYDFERAFGALTILENKGHLHLTEDMAEALKKWKDKSVFRSTNVVRDLWCSSNSWLKFSNDSSFEDWFTGFTDGGGTFIINFKFRAKYEMRWDRFGFNSQIKLSSRSMNAGLKSGKEIILSFVIAQKTKNLFVLEQLKERFGGHLNLRFNIKGSTNIWEISSKKTLVQIVSLFKKHSLRTKKKVELLKWCKALG</sequence>
<evidence type="ECO:0000313" key="2">
    <source>
        <dbReference type="EMBL" id="QJS34509.1"/>
    </source>
</evidence>
<keyword evidence="2" id="KW-0540">Nuclease</keyword>
<protein>
    <submittedName>
        <fullName evidence="2">Homing endonuclease</fullName>
    </submittedName>
</protein>
<dbReference type="InterPro" id="IPR004860">
    <property type="entry name" value="LAGLIDADG_dom"/>
</dbReference>
<dbReference type="GO" id="GO:0005739">
    <property type="term" value="C:mitochondrion"/>
    <property type="evidence" value="ECO:0007669"/>
    <property type="project" value="UniProtKB-ARBA"/>
</dbReference>
<keyword evidence="2" id="KW-0378">Hydrolase</keyword>
<keyword evidence="2" id="KW-0496">Mitochondrion</keyword>
<geneLocation type="mitochondrion" evidence="2"/>
<dbReference type="PANTHER" id="PTHR36181">
    <property type="entry name" value="INTRON-ENCODED ENDONUCLEASE AI3-RELATED"/>
    <property type="match status" value="1"/>
</dbReference>
<dbReference type="InterPro" id="IPR051289">
    <property type="entry name" value="LAGLIDADG_Endonuclease"/>
</dbReference>
<evidence type="ECO:0000259" key="1">
    <source>
        <dbReference type="Pfam" id="PF00961"/>
    </source>
</evidence>
<dbReference type="AlphaFoldDB" id="A0A6M4RH26"/>